<accession>A0A4R1BAK7</accession>
<dbReference type="OrthoDB" id="9809989at2"/>
<evidence type="ECO:0000259" key="3">
    <source>
        <dbReference type="Pfam" id="PF13205"/>
    </source>
</evidence>
<comment type="caution">
    <text evidence="4">The sequence shown here is derived from an EMBL/GenBank/DDBJ whole genome shotgun (WGS) entry which is preliminary data.</text>
</comment>
<feature type="chain" id="PRO_5042587532" description="SbsA Ig-like domain-containing protein" evidence="2">
    <location>
        <begin position="26"/>
        <end position="472"/>
    </location>
</feature>
<dbReference type="Proteomes" id="UP000295334">
    <property type="component" value="Unassembled WGS sequence"/>
</dbReference>
<reference evidence="4 5" key="1">
    <citation type="submission" date="2019-03" db="EMBL/GenBank/DDBJ databases">
        <authorList>
            <person name="Kim M.K.M."/>
        </authorList>
    </citation>
    <scope>NUCLEOTIDE SEQUENCE [LARGE SCALE GENOMIC DNA]</scope>
    <source>
        <strain evidence="4 5">17J68-12</strain>
    </source>
</reference>
<evidence type="ECO:0000256" key="2">
    <source>
        <dbReference type="SAM" id="SignalP"/>
    </source>
</evidence>
<dbReference type="AlphaFoldDB" id="A0A4R1BAK7"/>
<feature type="signal peptide" evidence="2">
    <location>
        <begin position="1"/>
        <end position="25"/>
    </location>
</feature>
<dbReference type="RefSeq" id="WP_131448586.1">
    <property type="nucleotide sequence ID" value="NZ_SJZI01000042.1"/>
</dbReference>
<dbReference type="PROSITE" id="PS51257">
    <property type="entry name" value="PROKAR_LIPOPROTEIN"/>
    <property type="match status" value="1"/>
</dbReference>
<dbReference type="InterPro" id="IPR032812">
    <property type="entry name" value="SbsA_Ig"/>
</dbReference>
<gene>
    <name evidence="4" type="ORF">EPD60_08000</name>
</gene>
<keyword evidence="1 2" id="KW-0732">Signal</keyword>
<feature type="domain" description="SbsA Ig-like" evidence="3">
    <location>
        <begin position="36"/>
        <end position="136"/>
    </location>
</feature>
<protein>
    <recommendedName>
        <fullName evidence="3">SbsA Ig-like domain-containing protein</fullName>
    </recommendedName>
</protein>
<evidence type="ECO:0000313" key="4">
    <source>
        <dbReference type="EMBL" id="TCJ13948.1"/>
    </source>
</evidence>
<organism evidence="4 5">
    <name type="scientific">Flaviaesturariibacter flavus</name>
    <dbReference type="NCBI Taxonomy" id="2502780"/>
    <lineage>
        <taxon>Bacteria</taxon>
        <taxon>Pseudomonadati</taxon>
        <taxon>Bacteroidota</taxon>
        <taxon>Chitinophagia</taxon>
        <taxon>Chitinophagales</taxon>
        <taxon>Chitinophagaceae</taxon>
        <taxon>Flaviaestuariibacter</taxon>
    </lineage>
</organism>
<evidence type="ECO:0000313" key="5">
    <source>
        <dbReference type="Proteomes" id="UP000295334"/>
    </source>
</evidence>
<sequence length="472" mass="51881">MKKAFFLFITALGGVLALTGGTGCATIIPPQGGPRDSLPPKLVKATPAEGAVNVNTRTIELTFDEFVDISREGGGELVMSPLYTKRPDVRTRLRTVTIELKDSLEPNTTYSFNFDGAIKDINEGNTLRNFTYTFSTGPALDSLTYSGSVQLAETGGIDTTLTVALYRNLRDSAVVLESPRYITRVNGSGNFTFRNLPGGTFAVYAFDDKSRTRRYLSKSQLFAFADSPIVVRPGAPELRLFAYVEQPVAAAGANGARTAPQPATDRRLKYTPAVTTAQELQGDYRINFDNRVRSLDSGKVRLVRDSVFTEVPRRLSLDSTGRVLAVRAAWASGERYALILGKDFATDTTGRSQLRNDTLRFAAKKTSDYGNLLLRFRNVKAGLNPVLQMIQNNSVVFSAPIGSGELSRALFIPGDYELRVLFDTNGNGKWDPGAFFNGRRQPEIVVPVDRRLVVKPDIENEIEIAVPDMPRR</sequence>
<proteinExistence type="predicted"/>
<dbReference type="EMBL" id="SJZI01000042">
    <property type="protein sequence ID" value="TCJ13948.1"/>
    <property type="molecule type" value="Genomic_DNA"/>
</dbReference>
<evidence type="ECO:0000256" key="1">
    <source>
        <dbReference type="ARBA" id="ARBA00022729"/>
    </source>
</evidence>
<name>A0A4R1BAK7_9BACT</name>
<dbReference type="Pfam" id="PF13205">
    <property type="entry name" value="Big_5"/>
    <property type="match status" value="1"/>
</dbReference>
<keyword evidence="5" id="KW-1185">Reference proteome</keyword>